<evidence type="ECO:0000256" key="1">
    <source>
        <dbReference type="ARBA" id="ARBA00004651"/>
    </source>
</evidence>
<reference evidence="9 10" key="1">
    <citation type="submission" date="2020-08" db="EMBL/GenBank/DDBJ databases">
        <title>Genome public.</title>
        <authorList>
            <person name="Liu C."/>
            <person name="Sun Q."/>
        </authorList>
    </citation>
    <scope>NUCLEOTIDE SEQUENCE [LARGE SCALE GENOMIC DNA]</scope>
    <source>
        <strain evidence="9 10">NSJ-37</strain>
    </source>
</reference>
<feature type="transmembrane region" description="Helical" evidence="8">
    <location>
        <begin position="96"/>
        <end position="117"/>
    </location>
</feature>
<protein>
    <submittedName>
        <fullName evidence="9">Rod shape-determining protein MreD</fullName>
    </submittedName>
</protein>
<evidence type="ECO:0000313" key="9">
    <source>
        <dbReference type="EMBL" id="MBC8561767.1"/>
    </source>
</evidence>
<keyword evidence="3" id="KW-1003">Cell membrane</keyword>
<comment type="similarity">
    <text evidence="2">Belongs to the MreD family.</text>
</comment>
<feature type="transmembrane region" description="Helical" evidence="8">
    <location>
        <begin position="129"/>
        <end position="153"/>
    </location>
</feature>
<feature type="transmembrane region" description="Helical" evidence="8">
    <location>
        <begin position="29"/>
        <end position="47"/>
    </location>
</feature>
<evidence type="ECO:0000256" key="8">
    <source>
        <dbReference type="SAM" id="Phobius"/>
    </source>
</evidence>
<evidence type="ECO:0000256" key="3">
    <source>
        <dbReference type="ARBA" id="ARBA00022475"/>
    </source>
</evidence>
<sequence>MRRYIYLLLLNIICFVLQASVFSHLHLGGVSPNILIMVTAAFGLMYGRKLGMFSGVVGGLLVDAMFNSVIGLTILIYAFIGYINGMLNKLYFKDKLYIPALTIVFSDLAYGILYYVCRFMLRGRMDFPFYLLHVMIPEAIYTLIVGLLVYLIMRRIKTYFNPEEKVSLEEHIEMDREKII</sequence>
<organism evidence="9 10">
    <name type="scientific">Jutongia huaianensis</name>
    <dbReference type="NCBI Taxonomy" id="2763668"/>
    <lineage>
        <taxon>Bacteria</taxon>
        <taxon>Bacillati</taxon>
        <taxon>Bacillota</taxon>
        <taxon>Clostridia</taxon>
        <taxon>Lachnospirales</taxon>
        <taxon>Lachnospiraceae</taxon>
        <taxon>Jutongia</taxon>
    </lineage>
</organism>
<evidence type="ECO:0000313" key="10">
    <source>
        <dbReference type="Proteomes" id="UP000606193"/>
    </source>
</evidence>
<comment type="subcellular location">
    <subcellularLocation>
        <location evidence="1">Cell membrane</location>
        <topology evidence="1">Multi-pass membrane protein</topology>
    </subcellularLocation>
</comment>
<dbReference type="NCBIfam" id="TIGR03426">
    <property type="entry name" value="shape_MreD"/>
    <property type="match status" value="1"/>
</dbReference>
<dbReference type="Gene3D" id="1.10.1760.20">
    <property type="match status" value="1"/>
</dbReference>
<dbReference type="Pfam" id="PF04093">
    <property type="entry name" value="MreD"/>
    <property type="match status" value="1"/>
</dbReference>
<keyword evidence="7 8" id="KW-0472">Membrane</keyword>
<dbReference type="PIRSF" id="PIRSF037497">
    <property type="entry name" value="MreD_Clostridium/Treponema_prd"/>
    <property type="match status" value="1"/>
</dbReference>
<keyword evidence="6 8" id="KW-1133">Transmembrane helix</keyword>
<name>A0ABR7MZH9_9FIRM</name>
<evidence type="ECO:0000256" key="6">
    <source>
        <dbReference type="ARBA" id="ARBA00022989"/>
    </source>
</evidence>
<comment type="caution">
    <text evidence="9">The sequence shown here is derived from an EMBL/GenBank/DDBJ whole genome shotgun (WGS) entry which is preliminary data.</text>
</comment>
<keyword evidence="10" id="KW-1185">Reference proteome</keyword>
<accession>A0ABR7MZH9</accession>
<dbReference type="Proteomes" id="UP000606193">
    <property type="component" value="Unassembled WGS sequence"/>
</dbReference>
<evidence type="ECO:0000256" key="7">
    <source>
        <dbReference type="ARBA" id="ARBA00023136"/>
    </source>
</evidence>
<dbReference type="InterPro" id="IPR017225">
    <property type="entry name" value="Cell_shape_determin_MreD_prd"/>
</dbReference>
<evidence type="ECO:0000256" key="5">
    <source>
        <dbReference type="ARBA" id="ARBA00022960"/>
    </source>
</evidence>
<evidence type="ECO:0000256" key="4">
    <source>
        <dbReference type="ARBA" id="ARBA00022692"/>
    </source>
</evidence>
<dbReference type="EMBL" id="JACRSX010000003">
    <property type="protein sequence ID" value="MBC8561767.1"/>
    <property type="molecule type" value="Genomic_DNA"/>
</dbReference>
<dbReference type="InterPro" id="IPR007227">
    <property type="entry name" value="Cell_shape_determining_MreD"/>
</dbReference>
<keyword evidence="4 8" id="KW-0812">Transmembrane</keyword>
<gene>
    <name evidence="9" type="primary">mreD</name>
    <name evidence="9" type="ORF">H8704_03845</name>
</gene>
<feature type="transmembrane region" description="Helical" evidence="8">
    <location>
        <begin position="59"/>
        <end position="84"/>
    </location>
</feature>
<dbReference type="RefSeq" id="WP_022464772.1">
    <property type="nucleotide sequence ID" value="NZ_JACRSX010000003.1"/>
</dbReference>
<evidence type="ECO:0000256" key="2">
    <source>
        <dbReference type="ARBA" id="ARBA00007776"/>
    </source>
</evidence>
<keyword evidence="5" id="KW-0133">Cell shape</keyword>
<proteinExistence type="inferred from homology"/>